<name>A0A2A9NPZ7_9AGAR</name>
<dbReference type="EMBL" id="KZ301978">
    <property type="protein sequence ID" value="PFH52619.1"/>
    <property type="molecule type" value="Genomic_DNA"/>
</dbReference>
<dbReference type="InterPro" id="IPR032053">
    <property type="entry name" value="Ribosomal_mS34"/>
</dbReference>
<dbReference type="GO" id="GO:0005739">
    <property type="term" value="C:mitochondrion"/>
    <property type="evidence" value="ECO:0007669"/>
    <property type="project" value="InterPro"/>
</dbReference>
<keyword evidence="2" id="KW-1185">Reference proteome</keyword>
<reference evidence="1 2" key="1">
    <citation type="submission" date="2014-02" db="EMBL/GenBank/DDBJ databases">
        <title>Transposable element dynamics among asymbiotic and ectomycorrhizal Amanita fungi.</title>
        <authorList>
            <consortium name="DOE Joint Genome Institute"/>
            <person name="Hess J."/>
            <person name="Skrede I."/>
            <person name="Wolfe B."/>
            <person name="LaButti K."/>
            <person name="Ohm R.A."/>
            <person name="Grigoriev I.V."/>
            <person name="Pringle A."/>
        </authorList>
    </citation>
    <scope>NUCLEOTIDE SEQUENCE [LARGE SCALE GENOMIC DNA]</scope>
    <source>
        <strain evidence="1 2">SKay4041</strain>
    </source>
</reference>
<evidence type="ECO:0000313" key="2">
    <source>
        <dbReference type="Proteomes" id="UP000242287"/>
    </source>
</evidence>
<proteinExistence type="predicted"/>
<dbReference type="PANTHER" id="PTHR28589:SF1">
    <property type="entry name" value="SMALL RIBOSOMAL SUBUNIT PROTEIN MS34"/>
    <property type="match status" value="1"/>
</dbReference>
<dbReference type="Proteomes" id="UP000242287">
    <property type="component" value="Unassembled WGS sequence"/>
</dbReference>
<gene>
    <name evidence="1" type="ORF">AMATHDRAFT_189316</name>
</gene>
<protein>
    <submittedName>
        <fullName evidence="1">Uncharacterized protein</fullName>
    </submittedName>
</protein>
<dbReference type="GO" id="GO:0003735">
    <property type="term" value="F:structural constituent of ribosome"/>
    <property type="evidence" value="ECO:0007669"/>
    <property type="project" value="InterPro"/>
</dbReference>
<accession>A0A2A9NPZ7</accession>
<organism evidence="1 2">
    <name type="scientific">Amanita thiersii Skay4041</name>
    <dbReference type="NCBI Taxonomy" id="703135"/>
    <lineage>
        <taxon>Eukaryota</taxon>
        <taxon>Fungi</taxon>
        <taxon>Dikarya</taxon>
        <taxon>Basidiomycota</taxon>
        <taxon>Agaricomycotina</taxon>
        <taxon>Agaricomycetes</taxon>
        <taxon>Agaricomycetidae</taxon>
        <taxon>Agaricales</taxon>
        <taxon>Pluteineae</taxon>
        <taxon>Amanitaceae</taxon>
        <taxon>Amanita</taxon>
    </lineage>
</organism>
<sequence length="129" mass="14562">MIPTLIRSTSASSLSRSLRHLLPEKLPPSLAGKPGNLYQVLSRTPDGGVGKEVYQMRWNNKQIEDSYWKVTRSRFKCQGMHGKVWGLLYWKGKLVSPHEEVIRGGLKYTWAEGRSRLLAPSTRPGQLAS</sequence>
<evidence type="ECO:0000313" key="1">
    <source>
        <dbReference type="EMBL" id="PFH52619.1"/>
    </source>
</evidence>
<dbReference type="PANTHER" id="PTHR28589">
    <property type="entry name" value="28S RIBOSOMAL PROTEIN S34, MITOCHONDRIAL"/>
    <property type="match status" value="1"/>
</dbReference>
<dbReference type="AlphaFoldDB" id="A0A2A9NPZ7"/>
<dbReference type="Pfam" id="PF16053">
    <property type="entry name" value="MRP-S34"/>
    <property type="match status" value="1"/>
</dbReference>
<dbReference type="OrthoDB" id="16434at2759"/>